<evidence type="ECO:0000256" key="11">
    <source>
        <dbReference type="SAM" id="MobiDB-lite"/>
    </source>
</evidence>
<feature type="transmembrane region" description="Helical" evidence="12">
    <location>
        <begin position="258"/>
        <end position="283"/>
    </location>
</feature>
<proteinExistence type="predicted"/>
<dbReference type="Gene3D" id="1.10.287.70">
    <property type="match status" value="1"/>
</dbReference>
<keyword evidence="4 12" id="KW-1133">Transmembrane helix</keyword>
<evidence type="ECO:0000256" key="3">
    <source>
        <dbReference type="ARBA" id="ARBA00022692"/>
    </source>
</evidence>
<dbReference type="PANTHER" id="PTHR18966">
    <property type="entry name" value="IONOTROPIC GLUTAMATE RECEPTOR"/>
    <property type="match status" value="1"/>
</dbReference>
<comment type="caution">
    <text evidence="15">The sequence shown here is derived from an EMBL/GenBank/DDBJ whole genome shotgun (WGS) entry which is preliminary data.</text>
</comment>
<dbReference type="EMBL" id="CAICTM010001645">
    <property type="protein sequence ID" value="CAB9525230.1"/>
    <property type="molecule type" value="Genomic_DNA"/>
</dbReference>
<feature type="region of interest" description="Disordered" evidence="11">
    <location>
        <begin position="664"/>
        <end position="702"/>
    </location>
</feature>
<evidence type="ECO:0000256" key="2">
    <source>
        <dbReference type="ARBA" id="ARBA00022448"/>
    </source>
</evidence>
<evidence type="ECO:0000256" key="7">
    <source>
        <dbReference type="ARBA" id="ARBA00023170"/>
    </source>
</evidence>
<keyword evidence="8" id="KW-0325">Glycoprotein</keyword>
<evidence type="ECO:0000313" key="16">
    <source>
        <dbReference type="Proteomes" id="UP001153069"/>
    </source>
</evidence>
<protein>
    <submittedName>
        <fullName evidence="15">Glutamate-gated receptor that probably acts as non- selective cation channel By similarity</fullName>
    </submittedName>
</protein>
<dbReference type="InterPro" id="IPR001320">
    <property type="entry name" value="Iontro_rcpt_C"/>
</dbReference>
<dbReference type="OrthoDB" id="44485at2759"/>
<name>A0A9N8EV02_9STRA</name>
<feature type="domain" description="Ionotropic glutamate receptor C-terminal" evidence="14">
    <location>
        <begin position="195"/>
        <end position="467"/>
    </location>
</feature>
<evidence type="ECO:0000256" key="12">
    <source>
        <dbReference type="SAM" id="Phobius"/>
    </source>
</evidence>
<evidence type="ECO:0000256" key="6">
    <source>
        <dbReference type="ARBA" id="ARBA00023136"/>
    </source>
</evidence>
<feature type="transmembrane region" description="Helical" evidence="12">
    <location>
        <begin position="196"/>
        <end position="216"/>
    </location>
</feature>
<keyword evidence="3 12" id="KW-0812">Transmembrane</keyword>
<feature type="chain" id="PRO_5040131326" evidence="13">
    <location>
        <begin position="21"/>
        <end position="702"/>
    </location>
</feature>
<dbReference type="GO" id="GO:0016020">
    <property type="term" value="C:membrane"/>
    <property type="evidence" value="ECO:0007669"/>
    <property type="project" value="UniProtKB-SubCell"/>
</dbReference>
<evidence type="ECO:0000256" key="10">
    <source>
        <dbReference type="ARBA" id="ARBA00023303"/>
    </source>
</evidence>
<evidence type="ECO:0000259" key="14">
    <source>
        <dbReference type="Pfam" id="PF00060"/>
    </source>
</evidence>
<dbReference type="InterPro" id="IPR015683">
    <property type="entry name" value="Ionotropic_Glu_rcpt"/>
</dbReference>
<evidence type="ECO:0000256" key="8">
    <source>
        <dbReference type="ARBA" id="ARBA00023180"/>
    </source>
</evidence>
<sequence>MLALYIHSLLLLSILHSAAAIGGEKAFFSTELGTPNVTHRQSVCDRFEDFYFNRVDLRNALEGLQLHVVVGNYPGAYFNYDPEKGIDETEPGVIPVILDELGRRGGFTWRDSFGIYTDPGQHNMTWNETLHWTMDTYDLVADWWTNSRERMHDGVVFIEEFVDSSFVVVTRDAVFERSSSEVTISSFFNWLKPYSWEVWVMTLFTILLSGVVFQVLEWYAGERDDRSAWEWWLENAYLSFINATQAYEYQPKSLPSRLFGISMAIWALVMTATYTANLASLLVDRKAPGPQTIEEAVVYQNKICTWEGTPTDFFVRDTYKNAVRIPKKSELELHQGLLNGDCDFILSNLHSWNRNKVIGEYNPTCDLYLLGDGRKVAEVGSGFVVNADSGTLCTGFIRDVLNLLMRDIIEDGFLERAWENEYRRTQTIDCLTYKPGMDFSSPSGNDVDSGTRQLRQGHIQSQSYPGGSEGWRRMLKAGGRSGGGGAVAAMTPGGEDAQKLTLEQMIGTFVCHWFLMIIAIVIAHATAVYDKHAKERTEQAAQAIVEHGKKRTTEATKAIVGTISSHVPHVHMPHVHMPFHYQPDTDTEAPTTSSSKTNSDDDPDPSKNTGNKMVARREVDEDTTKQIAAMRSEMQSELQVLKNQINHLVNISLASDAYMGRSARSQYQSQGDEAGMDDSNVSTASMMRGRIPSSERAAGYRA</sequence>
<dbReference type="Proteomes" id="UP001153069">
    <property type="component" value="Unassembled WGS sequence"/>
</dbReference>
<feature type="region of interest" description="Disordered" evidence="11">
    <location>
        <begin position="576"/>
        <end position="621"/>
    </location>
</feature>
<keyword evidence="5" id="KW-0406">Ion transport</keyword>
<dbReference type="AlphaFoldDB" id="A0A9N8EV02"/>
<gene>
    <name evidence="15" type="ORF">SEMRO_1647_G288410.1</name>
</gene>
<keyword evidence="13" id="KW-0732">Signal</keyword>
<evidence type="ECO:0000256" key="1">
    <source>
        <dbReference type="ARBA" id="ARBA00004141"/>
    </source>
</evidence>
<evidence type="ECO:0000256" key="13">
    <source>
        <dbReference type="SAM" id="SignalP"/>
    </source>
</evidence>
<dbReference type="SUPFAM" id="SSF53850">
    <property type="entry name" value="Periplasmic binding protein-like II"/>
    <property type="match status" value="1"/>
</dbReference>
<evidence type="ECO:0000256" key="5">
    <source>
        <dbReference type="ARBA" id="ARBA00023065"/>
    </source>
</evidence>
<feature type="transmembrane region" description="Helical" evidence="12">
    <location>
        <begin position="505"/>
        <end position="529"/>
    </location>
</feature>
<keyword evidence="10" id="KW-0407">Ion channel</keyword>
<reference evidence="15" key="1">
    <citation type="submission" date="2020-06" db="EMBL/GenBank/DDBJ databases">
        <authorList>
            <consortium name="Plant Systems Biology data submission"/>
        </authorList>
    </citation>
    <scope>NUCLEOTIDE SEQUENCE</scope>
    <source>
        <strain evidence="15">D6</strain>
    </source>
</reference>
<dbReference type="Pfam" id="PF00060">
    <property type="entry name" value="Lig_chan"/>
    <property type="match status" value="1"/>
</dbReference>
<dbReference type="GO" id="GO:0015276">
    <property type="term" value="F:ligand-gated monoatomic ion channel activity"/>
    <property type="evidence" value="ECO:0007669"/>
    <property type="project" value="InterPro"/>
</dbReference>
<evidence type="ECO:0000256" key="4">
    <source>
        <dbReference type="ARBA" id="ARBA00022989"/>
    </source>
</evidence>
<accession>A0A9N8EV02</accession>
<keyword evidence="16" id="KW-1185">Reference proteome</keyword>
<keyword evidence="7 15" id="KW-0675">Receptor</keyword>
<comment type="subcellular location">
    <subcellularLocation>
        <location evidence="1">Membrane</location>
        <topology evidence="1">Multi-pass membrane protein</topology>
    </subcellularLocation>
</comment>
<keyword evidence="9" id="KW-1071">Ligand-gated ion channel</keyword>
<keyword evidence="2" id="KW-0813">Transport</keyword>
<evidence type="ECO:0000313" key="15">
    <source>
        <dbReference type="EMBL" id="CAB9525230.1"/>
    </source>
</evidence>
<keyword evidence="6 12" id="KW-0472">Membrane</keyword>
<organism evidence="15 16">
    <name type="scientific">Seminavis robusta</name>
    <dbReference type="NCBI Taxonomy" id="568900"/>
    <lineage>
        <taxon>Eukaryota</taxon>
        <taxon>Sar</taxon>
        <taxon>Stramenopiles</taxon>
        <taxon>Ochrophyta</taxon>
        <taxon>Bacillariophyta</taxon>
        <taxon>Bacillariophyceae</taxon>
        <taxon>Bacillariophycidae</taxon>
        <taxon>Naviculales</taxon>
        <taxon>Naviculaceae</taxon>
        <taxon>Seminavis</taxon>
    </lineage>
</organism>
<feature type="signal peptide" evidence="13">
    <location>
        <begin position="1"/>
        <end position="20"/>
    </location>
</feature>
<evidence type="ECO:0000256" key="9">
    <source>
        <dbReference type="ARBA" id="ARBA00023286"/>
    </source>
</evidence>